<evidence type="ECO:0000313" key="2">
    <source>
        <dbReference type="Proteomes" id="UP000183994"/>
    </source>
</evidence>
<organism evidence="1 2">
    <name type="scientific">Desulfatibacillum alkenivorans DSM 16219</name>
    <dbReference type="NCBI Taxonomy" id="1121393"/>
    <lineage>
        <taxon>Bacteria</taxon>
        <taxon>Pseudomonadati</taxon>
        <taxon>Thermodesulfobacteriota</taxon>
        <taxon>Desulfobacteria</taxon>
        <taxon>Desulfobacterales</taxon>
        <taxon>Desulfatibacillaceae</taxon>
        <taxon>Desulfatibacillum</taxon>
    </lineage>
</organism>
<gene>
    <name evidence="1" type="ORF">SAMN02745216_04508</name>
</gene>
<name>A0A1M6XCG4_9BACT</name>
<dbReference type="AlphaFoldDB" id="A0A1M6XCG4"/>
<dbReference type="Proteomes" id="UP000183994">
    <property type="component" value="Unassembled WGS sequence"/>
</dbReference>
<dbReference type="EMBL" id="FQZU01000042">
    <property type="protein sequence ID" value="SHL03588.1"/>
    <property type="molecule type" value="Genomic_DNA"/>
</dbReference>
<protein>
    <submittedName>
        <fullName evidence="1">Uncharacterized protein</fullName>
    </submittedName>
</protein>
<dbReference type="RefSeq" id="WP_170868440.1">
    <property type="nucleotide sequence ID" value="NZ_FQZU01000042.1"/>
</dbReference>
<keyword evidence="2" id="KW-1185">Reference proteome</keyword>
<dbReference type="STRING" id="1121393.SAMN02745216_04508"/>
<accession>A0A1M6XCG4</accession>
<evidence type="ECO:0000313" key="1">
    <source>
        <dbReference type="EMBL" id="SHL03588.1"/>
    </source>
</evidence>
<reference evidence="2" key="1">
    <citation type="submission" date="2016-11" db="EMBL/GenBank/DDBJ databases">
        <authorList>
            <person name="Varghese N."/>
            <person name="Submissions S."/>
        </authorList>
    </citation>
    <scope>NUCLEOTIDE SEQUENCE [LARGE SCALE GENOMIC DNA]</scope>
    <source>
        <strain evidence="2">DSM 16219</strain>
    </source>
</reference>
<sequence>MPHVIEIVLFPEVLGRDVFGPMKVFHAASGILEQTRGIKQAYSFRFAAGLLLDGKRAG</sequence>
<proteinExistence type="predicted"/>